<dbReference type="Proteomes" id="UP000192342">
    <property type="component" value="Unassembled WGS sequence"/>
</dbReference>
<evidence type="ECO:0000313" key="2">
    <source>
        <dbReference type="EMBL" id="ORE86456.1"/>
    </source>
</evidence>
<dbReference type="SUPFAM" id="SSF52096">
    <property type="entry name" value="ClpP/crotonase"/>
    <property type="match status" value="1"/>
</dbReference>
<organism evidence="2 3">
    <name type="scientific">Oceanococcus atlanticus</name>
    <dbReference type="NCBI Taxonomy" id="1317117"/>
    <lineage>
        <taxon>Bacteria</taxon>
        <taxon>Pseudomonadati</taxon>
        <taxon>Pseudomonadota</taxon>
        <taxon>Gammaproteobacteria</taxon>
        <taxon>Chromatiales</taxon>
        <taxon>Oceanococcaceae</taxon>
        <taxon>Oceanococcus</taxon>
    </lineage>
</organism>
<dbReference type="RefSeq" id="WP_083562815.1">
    <property type="nucleotide sequence ID" value="NZ_AQQV01000003.1"/>
</dbReference>
<gene>
    <name evidence="2" type="ORF">ATO7_14203</name>
</gene>
<dbReference type="Pfam" id="PF00378">
    <property type="entry name" value="ECH_1"/>
    <property type="match status" value="1"/>
</dbReference>
<proteinExistence type="inferred from homology"/>
<dbReference type="InterPro" id="IPR029045">
    <property type="entry name" value="ClpP/crotonase-like_dom_sf"/>
</dbReference>
<dbReference type="InterPro" id="IPR051053">
    <property type="entry name" value="ECH/Chromodomain_protein"/>
</dbReference>
<dbReference type="EMBL" id="AQQV01000003">
    <property type="protein sequence ID" value="ORE86456.1"/>
    <property type="molecule type" value="Genomic_DNA"/>
</dbReference>
<dbReference type="PANTHER" id="PTHR43684:SF4">
    <property type="entry name" value="ENOYL-COA HYDRATASE_ISOMERASE FAMILY PROTEIN (AFU_ORTHOLOGUE AFUA_1G01890)"/>
    <property type="match status" value="1"/>
</dbReference>
<dbReference type="GO" id="GO:0016853">
    <property type="term" value="F:isomerase activity"/>
    <property type="evidence" value="ECO:0007669"/>
    <property type="project" value="UniProtKB-KW"/>
</dbReference>
<dbReference type="PANTHER" id="PTHR43684">
    <property type="match status" value="1"/>
</dbReference>
<evidence type="ECO:0000256" key="1">
    <source>
        <dbReference type="ARBA" id="ARBA00005254"/>
    </source>
</evidence>
<dbReference type="STRING" id="1317117.ATO7_14203"/>
<comment type="similarity">
    <text evidence="1">Belongs to the enoyl-CoA hydratase/isomerase family.</text>
</comment>
<dbReference type="InterPro" id="IPR001753">
    <property type="entry name" value="Enoyl-CoA_hydra/iso"/>
</dbReference>
<dbReference type="AlphaFoldDB" id="A0A1Y1SDN2"/>
<protein>
    <submittedName>
        <fullName evidence="2">Enoyl-CoA hydratase/isomerase</fullName>
    </submittedName>
</protein>
<sequence length="264" mass="28658">MSKSDQIQYAVEGAVAVITLNRPQVLNALTPELINDWQAAIEKANADDQVGAILVTGAGKAFCAGADLEDWFLPFVRGEKAYLDEDQRLGGLGVVGDWIKLTEASKPLVAAVHGAAIGGGITMLLPFDVIYAADNAVFAFPFAQVGIVPEYCSSHFLAARVGLGRASEWTLSGRKVKADEAERSGLVNRVVAADALRSEALAMAEQLARAPTRMVRMTKRLLRQNFAETDIDKVWQRESDTLRECFGSQEHHDAVNAFLNARSR</sequence>
<dbReference type="Gene3D" id="3.90.226.10">
    <property type="entry name" value="2-enoyl-CoA Hydratase, Chain A, domain 1"/>
    <property type="match status" value="1"/>
</dbReference>
<keyword evidence="2" id="KW-0413">Isomerase</keyword>
<comment type="caution">
    <text evidence="2">The sequence shown here is derived from an EMBL/GenBank/DDBJ whole genome shotgun (WGS) entry which is preliminary data.</text>
</comment>
<accession>A0A1Y1SDN2</accession>
<dbReference type="CDD" id="cd06558">
    <property type="entry name" value="crotonase-like"/>
    <property type="match status" value="1"/>
</dbReference>
<dbReference type="OrthoDB" id="9797151at2"/>
<keyword evidence="3" id="KW-1185">Reference proteome</keyword>
<evidence type="ECO:0000313" key="3">
    <source>
        <dbReference type="Proteomes" id="UP000192342"/>
    </source>
</evidence>
<reference evidence="2 3" key="1">
    <citation type="submission" date="2013-04" db="EMBL/GenBank/DDBJ databases">
        <title>Oceanococcus atlanticus 22II-S10r2 Genome Sequencing.</title>
        <authorList>
            <person name="Lai Q."/>
            <person name="Li G."/>
            <person name="Shao Z."/>
        </authorList>
    </citation>
    <scope>NUCLEOTIDE SEQUENCE [LARGE SCALE GENOMIC DNA]</scope>
    <source>
        <strain evidence="2 3">22II-S10r2</strain>
    </source>
</reference>
<name>A0A1Y1SDN2_9GAMM</name>